<name>A0A0F9M0I0_9ZZZZ</name>
<accession>A0A0F9M0I0</accession>
<proteinExistence type="predicted"/>
<comment type="caution">
    <text evidence="1">The sequence shown here is derived from an EMBL/GenBank/DDBJ whole genome shotgun (WGS) entry which is preliminary data.</text>
</comment>
<gene>
    <name evidence="1" type="ORF">LCGC14_1443070</name>
</gene>
<dbReference type="AlphaFoldDB" id="A0A0F9M0I0"/>
<reference evidence="1" key="1">
    <citation type="journal article" date="2015" name="Nature">
        <title>Complex archaea that bridge the gap between prokaryotes and eukaryotes.</title>
        <authorList>
            <person name="Spang A."/>
            <person name="Saw J.H."/>
            <person name="Jorgensen S.L."/>
            <person name="Zaremba-Niedzwiedzka K."/>
            <person name="Martijn J."/>
            <person name="Lind A.E."/>
            <person name="van Eijk R."/>
            <person name="Schleper C."/>
            <person name="Guy L."/>
            <person name="Ettema T.J."/>
        </authorList>
    </citation>
    <scope>NUCLEOTIDE SEQUENCE</scope>
</reference>
<protein>
    <submittedName>
        <fullName evidence="1">Uncharacterized protein</fullName>
    </submittedName>
</protein>
<organism evidence="1">
    <name type="scientific">marine sediment metagenome</name>
    <dbReference type="NCBI Taxonomy" id="412755"/>
    <lineage>
        <taxon>unclassified sequences</taxon>
        <taxon>metagenomes</taxon>
        <taxon>ecological metagenomes</taxon>
    </lineage>
</organism>
<evidence type="ECO:0000313" key="1">
    <source>
        <dbReference type="EMBL" id="KKM70205.1"/>
    </source>
</evidence>
<dbReference type="EMBL" id="LAZR01009857">
    <property type="protein sequence ID" value="KKM70205.1"/>
    <property type="molecule type" value="Genomic_DNA"/>
</dbReference>
<sequence length="57" mass="6416">MKLKDIANMNINSANNQVSLNLKSKKLKKLGLTPEQLMEINLLKPKKIELKGGINKK</sequence>